<gene>
    <name evidence="2" type="ORF">ACFS6I_15040</name>
</gene>
<keyword evidence="3" id="KW-1185">Reference proteome</keyword>
<protein>
    <submittedName>
        <fullName evidence="2">Uncharacterized protein</fullName>
    </submittedName>
</protein>
<dbReference type="EMBL" id="JBHUPE010000005">
    <property type="protein sequence ID" value="MFD2905258.1"/>
    <property type="molecule type" value="Genomic_DNA"/>
</dbReference>
<sequence length="68" mass="7400">MMARELENGEVPDTSGNRSGFKSVLAAIAEQLGFLGSAALAVVLFSGFAYFTYTIYKSSNTTRTVWKK</sequence>
<evidence type="ECO:0000313" key="2">
    <source>
        <dbReference type="EMBL" id="MFD2905258.1"/>
    </source>
</evidence>
<name>A0ABW5YY97_9SPHI</name>
<evidence type="ECO:0000313" key="3">
    <source>
        <dbReference type="Proteomes" id="UP001597509"/>
    </source>
</evidence>
<keyword evidence="1" id="KW-0812">Transmembrane</keyword>
<dbReference type="Proteomes" id="UP001597509">
    <property type="component" value="Unassembled WGS sequence"/>
</dbReference>
<evidence type="ECO:0000256" key="1">
    <source>
        <dbReference type="SAM" id="Phobius"/>
    </source>
</evidence>
<comment type="caution">
    <text evidence="2">The sequence shown here is derived from an EMBL/GenBank/DDBJ whole genome shotgun (WGS) entry which is preliminary data.</text>
</comment>
<keyword evidence="1" id="KW-1133">Transmembrane helix</keyword>
<keyword evidence="1" id="KW-0472">Membrane</keyword>
<dbReference type="RefSeq" id="WP_380921813.1">
    <property type="nucleotide sequence ID" value="NZ_JBHUPE010000005.1"/>
</dbReference>
<accession>A0ABW5YY97</accession>
<feature type="transmembrane region" description="Helical" evidence="1">
    <location>
        <begin position="32"/>
        <end position="53"/>
    </location>
</feature>
<organism evidence="2 3">
    <name type="scientific">Sphingobacterium anhuiense</name>
    <dbReference type="NCBI Taxonomy" id="493780"/>
    <lineage>
        <taxon>Bacteria</taxon>
        <taxon>Pseudomonadati</taxon>
        <taxon>Bacteroidota</taxon>
        <taxon>Sphingobacteriia</taxon>
        <taxon>Sphingobacteriales</taxon>
        <taxon>Sphingobacteriaceae</taxon>
        <taxon>Sphingobacterium</taxon>
    </lineage>
</organism>
<reference evidence="3" key="1">
    <citation type="journal article" date="2019" name="Int. J. Syst. Evol. Microbiol.">
        <title>The Global Catalogue of Microorganisms (GCM) 10K type strain sequencing project: providing services to taxonomists for standard genome sequencing and annotation.</title>
        <authorList>
            <consortium name="The Broad Institute Genomics Platform"/>
            <consortium name="The Broad Institute Genome Sequencing Center for Infectious Disease"/>
            <person name="Wu L."/>
            <person name="Ma J."/>
        </authorList>
    </citation>
    <scope>NUCLEOTIDE SEQUENCE [LARGE SCALE GENOMIC DNA]</scope>
    <source>
        <strain evidence="3">KCTC 22209</strain>
    </source>
</reference>
<proteinExistence type="predicted"/>